<evidence type="ECO:0000313" key="2">
    <source>
        <dbReference type="Proteomes" id="UP000796880"/>
    </source>
</evidence>
<dbReference type="EMBL" id="VOIH02000001">
    <property type="protein sequence ID" value="KAF3456495.1"/>
    <property type="molecule type" value="Genomic_DNA"/>
</dbReference>
<organism evidence="1 2">
    <name type="scientific">Rhamnella rubrinervis</name>
    <dbReference type="NCBI Taxonomy" id="2594499"/>
    <lineage>
        <taxon>Eukaryota</taxon>
        <taxon>Viridiplantae</taxon>
        <taxon>Streptophyta</taxon>
        <taxon>Embryophyta</taxon>
        <taxon>Tracheophyta</taxon>
        <taxon>Spermatophyta</taxon>
        <taxon>Magnoliopsida</taxon>
        <taxon>eudicotyledons</taxon>
        <taxon>Gunneridae</taxon>
        <taxon>Pentapetalae</taxon>
        <taxon>rosids</taxon>
        <taxon>fabids</taxon>
        <taxon>Rosales</taxon>
        <taxon>Rhamnaceae</taxon>
        <taxon>rhamnoid group</taxon>
        <taxon>Rhamneae</taxon>
        <taxon>Rhamnella</taxon>
    </lineage>
</organism>
<proteinExistence type="predicted"/>
<name>A0A8K0HRS3_9ROSA</name>
<protein>
    <submittedName>
        <fullName evidence="1">Uncharacterized protein</fullName>
    </submittedName>
</protein>
<reference evidence="1" key="1">
    <citation type="submission" date="2020-03" db="EMBL/GenBank/DDBJ databases">
        <title>A high-quality chromosome-level genome assembly of a woody plant with both climbing and erect habits, Rhamnella rubrinervis.</title>
        <authorList>
            <person name="Lu Z."/>
            <person name="Yang Y."/>
            <person name="Zhu X."/>
            <person name="Sun Y."/>
        </authorList>
    </citation>
    <scope>NUCLEOTIDE SEQUENCE</scope>
    <source>
        <strain evidence="1">BYM</strain>
        <tissue evidence="1">Leaf</tissue>
    </source>
</reference>
<keyword evidence="2" id="KW-1185">Reference proteome</keyword>
<gene>
    <name evidence="1" type="ORF">FNV43_RR01146</name>
</gene>
<comment type="caution">
    <text evidence="1">The sequence shown here is derived from an EMBL/GenBank/DDBJ whole genome shotgun (WGS) entry which is preliminary data.</text>
</comment>
<dbReference type="Proteomes" id="UP000796880">
    <property type="component" value="Unassembled WGS sequence"/>
</dbReference>
<dbReference type="OrthoDB" id="1750937at2759"/>
<evidence type="ECO:0000313" key="1">
    <source>
        <dbReference type="EMBL" id="KAF3456495.1"/>
    </source>
</evidence>
<accession>A0A8K0HRS3</accession>
<sequence length="307" mass="34674">MRVWMLLDGTASSARVESFRAIAVANINSVFLSLLRWDLVLQVFDHCVVLSRFGVFALVLRWAYRWIEKSRGDGGTTKSLRLASGGTARRELVHLGVSNMASSRGPLRKAILVPSFDAMSGVVTLKEINHGNMMKLYTKLKSIWKLEKWKLISLGRGYFQMMSCGYEDGVFWGSLEYASLDRDGYTSRDQINMDTTMVLCETNQGYRSSRKPATDVDLSSVLWRIFGILLDETIIYVDIMRVGDCSDFLCVQSCGAFDKDFKSFVRVLGMRRLGSPFIGLFKRKGEACSWGWSRGYLGDIHEKITLA</sequence>
<dbReference type="AlphaFoldDB" id="A0A8K0HRS3"/>